<dbReference type="PANTHER" id="PTHR11474:SF126">
    <property type="entry name" value="TYROSINASE-LIKE PROTEIN TYR-1-RELATED"/>
    <property type="match status" value="1"/>
</dbReference>
<dbReference type="EMBL" id="JAULSW010000004">
    <property type="protein sequence ID" value="KAK3385528.1"/>
    <property type="molecule type" value="Genomic_DNA"/>
</dbReference>
<name>A0AAE0NPZ1_9PEZI</name>
<evidence type="ECO:0000259" key="3">
    <source>
        <dbReference type="PROSITE" id="PS00498"/>
    </source>
</evidence>
<dbReference type="Proteomes" id="UP001285441">
    <property type="component" value="Unassembled WGS sequence"/>
</dbReference>
<gene>
    <name evidence="4" type="ORF">B0H63DRAFT_494484</name>
</gene>
<protein>
    <recommendedName>
        <fullName evidence="3">Tyrosinase copper-binding domain-containing protein</fullName>
    </recommendedName>
</protein>
<comment type="caution">
    <text evidence="4">The sequence shown here is derived from an EMBL/GenBank/DDBJ whole genome shotgun (WGS) entry which is preliminary data.</text>
</comment>
<evidence type="ECO:0000313" key="4">
    <source>
        <dbReference type="EMBL" id="KAK3385528.1"/>
    </source>
</evidence>
<dbReference type="GO" id="GO:0016491">
    <property type="term" value="F:oxidoreductase activity"/>
    <property type="evidence" value="ECO:0007669"/>
    <property type="project" value="InterPro"/>
</dbReference>
<dbReference type="Pfam" id="PF00264">
    <property type="entry name" value="Tyrosinase"/>
    <property type="match status" value="1"/>
</dbReference>
<dbReference type="SUPFAM" id="SSF48056">
    <property type="entry name" value="Di-copper centre-containing domain"/>
    <property type="match status" value="1"/>
</dbReference>
<keyword evidence="1" id="KW-0479">Metal-binding</keyword>
<organism evidence="4 5">
    <name type="scientific">Podospora didyma</name>
    <dbReference type="NCBI Taxonomy" id="330526"/>
    <lineage>
        <taxon>Eukaryota</taxon>
        <taxon>Fungi</taxon>
        <taxon>Dikarya</taxon>
        <taxon>Ascomycota</taxon>
        <taxon>Pezizomycotina</taxon>
        <taxon>Sordariomycetes</taxon>
        <taxon>Sordariomycetidae</taxon>
        <taxon>Sordariales</taxon>
        <taxon>Podosporaceae</taxon>
        <taxon>Podospora</taxon>
    </lineage>
</organism>
<dbReference type="GO" id="GO:0046872">
    <property type="term" value="F:metal ion binding"/>
    <property type="evidence" value="ECO:0007669"/>
    <property type="project" value="UniProtKB-KW"/>
</dbReference>
<accession>A0AAE0NPZ1</accession>
<evidence type="ECO:0000313" key="5">
    <source>
        <dbReference type="Proteomes" id="UP001285441"/>
    </source>
</evidence>
<keyword evidence="2" id="KW-0186">Copper</keyword>
<dbReference type="PANTHER" id="PTHR11474">
    <property type="entry name" value="TYROSINASE FAMILY MEMBER"/>
    <property type="match status" value="1"/>
</dbReference>
<sequence length="264" mass="29614">MLCYRRSLADNEKLEHISAVKCIQNLPGKTDSIYPSVRARYDDYTGLHINITDNYHFSAKNAILQGLFHPWYCIYLLTYEEDLRTLCNYTGAQPYWDWTIDAHGFGGNGLPPPGPVPYMTGGGCVTTGPFADLTVNLGPWNSTVYNPRCLTRDFSPWLAARTLNSTVGPGLNLTGLTYHAGGHLAVGGDFGDIGNSYSSPSDPIFFLHHANMDRLWNVWQRGAWAARKEDIAGPMSKDRFVKIRDIMDIKELCYFYKDGYGYSS</sequence>
<reference evidence="4" key="2">
    <citation type="submission" date="2023-06" db="EMBL/GenBank/DDBJ databases">
        <authorList>
            <consortium name="Lawrence Berkeley National Laboratory"/>
            <person name="Haridas S."/>
            <person name="Hensen N."/>
            <person name="Bonometti L."/>
            <person name="Westerberg I."/>
            <person name="Brannstrom I.O."/>
            <person name="Guillou S."/>
            <person name="Cros-Aarteil S."/>
            <person name="Calhoun S."/>
            <person name="Kuo A."/>
            <person name="Mondo S."/>
            <person name="Pangilinan J."/>
            <person name="Riley R."/>
            <person name="LaButti K."/>
            <person name="Andreopoulos B."/>
            <person name="Lipzen A."/>
            <person name="Chen C."/>
            <person name="Yanf M."/>
            <person name="Daum C."/>
            <person name="Ng V."/>
            <person name="Clum A."/>
            <person name="Steindorff A."/>
            <person name="Ohm R."/>
            <person name="Martin F."/>
            <person name="Silar P."/>
            <person name="Natvig D."/>
            <person name="Lalanne C."/>
            <person name="Gautier V."/>
            <person name="Ament-velasquez S.L."/>
            <person name="Kruys A."/>
            <person name="Hutchinson M.I."/>
            <person name="Powell A.J."/>
            <person name="Barry K."/>
            <person name="Miller A.N."/>
            <person name="Grigoriev I.V."/>
            <person name="Debuchy R."/>
            <person name="Gladieux P."/>
            <person name="Thoren M.H."/>
            <person name="Johannesson H."/>
        </authorList>
    </citation>
    <scope>NUCLEOTIDE SEQUENCE</scope>
    <source>
        <strain evidence="4">CBS 232.78</strain>
    </source>
</reference>
<dbReference type="InterPro" id="IPR050316">
    <property type="entry name" value="Tyrosinase/Hemocyanin"/>
</dbReference>
<dbReference type="AlphaFoldDB" id="A0AAE0NPZ1"/>
<dbReference type="InterPro" id="IPR008922">
    <property type="entry name" value="Di-copper_centre_dom_sf"/>
</dbReference>
<dbReference type="InterPro" id="IPR002227">
    <property type="entry name" value="Tyrosinase_Cu-bd"/>
</dbReference>
<dbReference type="Gene3D" id="1.10.1280.10">
    <property type="entry name" value="Di-copper center containing domain from catechol oxidase"/>
    <property type="match status" value="1"/>
</dbReference>
<feature type="domain" description="Tyrosinase copper-binding" evidence="3">
    <location>
        <begin position="202"/>
        <end position="213"/>
    </location>
</feature>
<evidence type="ECO:0000256" key="2">
    <source>
        <dbReference type="ARBA" id="ARBA00023008"/>
    </source>
</evidence>
<dbReference type="PRINTS" id="PR00092">
    <property type="entry name" value="TYROSINASE"/>
</dbReference>
<reference evidence="4" key="1">
    <citation type="journal article" date="2023" name="Mol. Phylogenet. Evol.">
        <title>Genome-scale phylogeny and comparative genomics of the fungal order Sordariales.</title>
        <authorList>
            <person name="Hensen N."/>
            <person name="Bonometti L."/>
            <person name="Westerberg I."/>
            <person name="Brannstrom I.O."/>
            <person name="Guillou S."/>
            <person name="Cros-Aarteil S."/>
            <person name="Calhoun S."/>
            <person name="Haridas S."/>
            <person name="Kuo A."/>
            <person name="Mondo S."/>
            <person name="Pangilinan J."/>
            <person name="Riley R."/>
            <person name="LaButti K."/>
            <person name="Andreopoulos B."/>
            <person name="Lipzen A."/>
            <person name="Chen C."/>
            <person name="Yan M."/>
            <person name="Daum C."/>
            <person name="Ng V."/>
            <person name="Clum A."/>
            <person name="Steindorff A."/>
            <person name="Ohm R.A."/>
            <person name="Martin F."/>
            <person name="Silar P."/>
            <person name="Natvig D.O."/>
            <person name="Lalanne C."/>
            <person name="Gautier V."/>
            <person name="Ament-Velasquez S.L."/>
            <person name="Kruys A."/>
            <person name="Hutchinson M.I."/>
            <person name="Powell A.J."/>
            <person name="Barry K."/>
            <person name="Miller A.N."/>
            <person name="Grigoriev I.V."/>
            <person name="Debuchy R."/>
            <person name="Gladieux P."/>
            <person name="Hiltunen Thoren M."/>
            <person name="Johannesson H."/>
        </authorList>
    </citation>
    <scope>NUCLEOTIDE SEQUENCE</scope>
    <source>
        <strain evidence="4">CBS 232.78</strain>
    </source>
</reference>
<evidence type="ECO:0000256" key="1">
    <source>
        <dbReference type="ARBA" id="ARBA00022723"/>
    </source>
</evidence>
<dbReference type="PROSITE" id="PS00498">
    <property type="entry name" value="TYROSINASE_2"/>
    <property type="match status" value="1"/>
</dbReference>
<keyword evidence="5" id="KW-1185">Reference proteome</keyword>
<proteinExistence type="predicted"/>